<comment type="similarity">
    <text evidence="1 5">Belongs to the universal ribosomal protein uS9 family.</text>
</comment>
<dbReference type="Proteomes" id="UP000031258">
    <property type="component" value="Unassembled WGS sequence"/>
</dbReference>
<reference evidence="7 8" key="1">
    <citation type="submission" date="2014-11" db="EMBL/GenBank/DDBJ databases">
        <title>A Rickettsiales Symbiont of Amoebae With Ancient Features.</title>
        <authorList>
            <person name="Schulz F."/>
            <person name="Martijn J."/>
            <person name="Wascher F."/>
            <person name="Kostanjsek R."/>
            <person name="Ettema T.J."/>
            <person name="Horn M."/>
        </authorList>
    </citation>
    <scope>NUCLEOTIDE SEQUENCE [LARGE SCALE GENOMIC DNA]</scope>
    <source>
        <strain evidence="7 8">UWC36</strain>
    </source>
</reference>
<dbReference type="AlphaFoldDB" id="A0A0C1QKG3"/>
<dbReference type="SUPFAM" id="SSF54211">
    <property type="entry name" value="Ribosomal protein S5 domain 2-like"/>
    <property type="match status" value="1"/>
</dbReference>
<protein>
    <recommendedName>
        <fullName evidence="4 5">Small ribosomal subunit protein uS9</fullName>
    </recommendedName>
</protein>
<dbReference type="PANTHER" id="PTHR21569:SF1">
    <property type="entry name" value="SMALL RIBOSOMAL SUBUNIT PROTEIN US9M"/>
    <property type="match status" value="1"/>
</dbReference>
<dbReference type="Pfam" id="PF00380">
    <property type="entry name" value="Ribosomal_S9"/>
    <property type="match status" value="1"/>
</dbReference>
<dbReference type="PATRIC" id="fig|86105.3.peg.400"/>
<keyword evidence="8" id="KW-1185">Reference proteome</keyword>
<evidence type="ECO:0000256" key="2">
    <source>
        <dbReference type="ARBA" id="ARBA00022980"/>
    </source>
</evidence>
<evidence type="ECO:0000256" key="4">
    <source>
        <dbReference type="ARBA" id="ARBA00035259"/>
    </source>
</evidence>
<dbReference type="EMBL" id="JSWE01000058">
    <property type="protein sequence ID" value="KIE05984.1"/>
    <property type="molecule type" value="Genomic_DNA"/>
</dbReference>
<evidence type="ECO:0000256" key="5">
    <source>
        <dbReference type="HAMAP-Rule" id="MF_00532"/>
    </source>
</evidence>
<dbReference type="InterPro" id="IPR023035">
    <property type="entry name" value="Ribosomal_uS9_bac/plastid"/>
</dbReference>
<keyword evidence="2 5" id="KW-0689">Ribosomal protein</keyword>
<dbReference type="InterPro" id="IPR014721">
    <property type="entry name" value="Ribsml_uS5_D2-typ_fold_subgr"/>
</dbReference>
<dbReference type="InterPro" id="IPR000754">
    <property type="entry name" value="Ribosomal_uS9"/>
</dbReference>
<organism evidence="7 8">
    <name type="scientific">Candidatus Jidaibacter acanthamoebae</name>
    <dbReference type="NCBI Taxonomy" id="86105"/>
    <lineage>
        <taxon>Bacteria</taxon>
        <taxon>Pseudomonadati</taxon>
        <taxon>Pseudomonadota</taxon>
        <taxon>Alphaproteobacteria</taxon>
        <taxon>Rickettsiales</taxon>
        <taxon>Candidatus Midichloriaceae</taxon>
        <taxon>Candidatus Jidaibacter</taxon>
    </lineage>
</organism>
<feature type="region of interest" description="Disordered" evidence="6">
    <location>
        <begin position="170"/>
        <end position="189"/>
    </location>
</feature>
<dbReference type="InterPro" id="IPR020568">
    <property type="entry name" value="Ribosomal_Su5_D2-typ_SF"/>
</dbReference>
<dbReference type="NCBIfam" id="NF001099">
    <property type="entry name" value="PRK00132.1"/>
    <property type="match status" value="1"/>
</dbReference>
<sequence length="189" mass="20991">MIKLMADIKKTTKKETEVASINDIAKKTTKPKAVESKEKTAEAKAAPTIITTKKASSKKGSVERFYATGRRKEATARVWLSRGSGKIVVNDRDVTEYFARPVLRMIINQPFVATETTGQFDVMCTVKGSGLSGQAGAVRLGISRVLDTMVPDLHPTLRKGGFLTRDSRKVERKKFGHKKARKSFQFSKR</sequence>
<dbReference type="STRING" id="86105.NF27_CG01640"/>
<evidence type="ECO:0000256" key="6">
    <source>
        <dbReference type="SAM" id="MobiDB-lite"/>
    </source>
</evidence>
<gene>
    <name evidence="7" type="primary">rpsI_2</name>
    <name evidence="5" type="synonym">rpsI</name>
    <name evidence="7" type="ORF">NF27_CG01640</name>
</gene>
<proteinExistence type="inferred from homology"/>
<dbReference type="GO" id="GO:0003723">
    <property type="term" value="F:RNA binding"/>
    <property type="evidence" value="ECO:0007669"/>
    <property type="project" value="TreeGrafter"/>
</dbReference>
<dbReference type="Gene3D" id="3.30.230.10">
    <property type="match status" value="1"/>
</dbReference>
<evidence type="ECO:0000313" key="7">
    <source>
        <dbReference type="EMBL" id="KIE05984.1"/>
    </source>
</evidence>
<dbReference type="PANTHER" id="PTHR21569">
    <property type="entry name" value="RIBOSOMAL PROTEIN S9"/>
    <property type="match status" value="1"/>
</dbReference>
<name>A0A0C1QKG3_9RICK</name>
<evidence type="ECO:0000256" key="3">
    <source>
        <dbReference type="ARBA" id="ARBA00023274"/>
    </source>
</evidence>
<evidence type="ECO:0000313" key="8">
    <source>
        <dbReference type="Proteomes" id="UP000031258"/>
    </source>
</evidence>
<accession>A0A0C1QKG3</accession>
<comment type="caution">
    <text evidence="7">The sequence shown here is derived from an EMBL/GenBank/DDBJ whole genome shotgun (WGS) entry which is preliminary data.</text>
</comment>
<dbReference type="HAMAP" id="MF_00532_B">
    <property type="entry name" value="Ribosomal_uS9_B"/>
    <property type="match status" value="1"/>
</dbReference>
<dbReference type="GO" id="GO:0006412">
    <property type="term" value="P:translation"/>
    <property type="evidence" value="ECO:0007669"/>
    <property type="project" value="UniProtKB-UniRule"/>
</dbReference>
<dbReference type="GO" id="GO:0022627">
    <property type="term" value="C:cytosolic small ribosomal subunit"/>
    <property type="evidence" value="ECO:0007669"/>
    <property type="project" value="TreeGrafter"/>
</dbReference>
<dbReference type="GO" id="GO:0003735">
    <property type="term" value="F:structural constituent of ribosome"/>
    <property type="evidence" value="ECO:0007669"/>
    <property type="project" value="InterPro"/>
</dbReference>
<keyword evidence="3 5" id="KW-0687">Ribonucleoprotein</keyword>
<evidence type="ECO:0000256" key="1">
    <source>
        <dbReference type="ARBA" id="ARBA00005251"/>
    </source>
</evidence>
<dbReference type="FunFam" id="3.30.230.10:FF:000001">
    <property type="entry name" value="30S ribosomal protein S9"/>
    <property type="match status" value="1"/>
</dbReference>